<dbReference type="STRING" id="1071382.H2AWM3"/>
<keyword evidence="3" id="KW-1185">Reference proteome</keyword>
<dbReference type="EMBL" id="HE650826">
    <property type="protein sequence ID" value="CCF58773.1"/>
    <property type="molecule type" value="Genomic_DNA"/>
</dbReference>
<gene>
    <name evidence="2" type="primary">KAFR0F01760</name>
    <name evidence="2" type="ORF">KAFR_0F01760</name>
</gene>
<reference evidence="2 3" key="1">
    <citation type="journal article" date="2011" name="Proc. Natl. Acad. Sci. U.S.A.">
        <title>Evolutionary erosion of yeast sex chromosomes by mating-type switching accidents.</title>
        <authorList>
            <person name="Gordon J.L."/>
            <person name="Armisen D."/>
            <person name="Proux-Wera E."/>
            <person name="Oheigeartaigh S.S."/>
            <person name="Byrne K.P."/>
            <person name="Wolfe K.H."/>
        </authorList>
    </citation>
    <scope>NUCLEOTIDE SEQUENCE [LARGE SCALE GENOMIC DNA]</scope>
    <source>
        <strain evidence="3">ATCC 22294 / BCRC 22015 / CBS 2517 / CECT 1963 / NBRC 1671 / NRRL Y-8276</strain>
    </source>
</reference>
<keyword evidence="1" id="KW-1133">Transmembrane helix</keyword>
<protein>
    <submittedName>
        <fullName evidence="2">Uncharacterized protein</fullName>
    </submittedName>
</protein>
<dbReference type="GO" id="GO:0000747">
    <property type="term" value="P:conjugation with cellular fusion"/>
    <property type="evidence" value="ECO:0007669"/>
    <property type="project" value="EnsemblFungi"/>
</dbReference>
<keyword evidence="1" id="KW-0812">Transmembrane</keyword>
<dbReference type="HOGENOM" id="CLU_114202_0_0_1"/>
<name>H2AWM3_KAZAF</name>
<evidence type="ECO:0000313" key="2">
    <source>
        <dbReference type="EMBL" id="CCF58773.1"/>
    </source>
</evidence>
<evidence type="ECO:0000256" key="1">
    <source>
        <dbReference type="SAM" id="Phobius"/>
    </source>
</evidence>
<feature type="transmembrane region" description="Helical" evidence="1">
    <location>
        <begin position="47"/>
        <end position="72"/>
    </location>
</feature>
<dbReference type="eggNOG" id="ENOG502S6IX">
    <property type="taxonomic scope" value="Eukaryota"/>
</dbReference>
<dbReference type="KEGG" id="kaf:KAFR_0F01760"/>
<dbReference type="InParanoid" id="H2AWM3"/>
<dbReference type="FunCoup" id="H2AWM3">
    <property type="interactions" value="40"/>
</dbReference>
<feature type="transmembrane region" description="Helical" evidence="1">
    <location>
        <begin position="173"/>
        <end position="195"/>
    </location>
</feature>
<dbReference type="GeneID" id="13884241"/>
<keyword evidence="1" id="KW-0472">Membrane</keyword>
<dbReference type="AlphaFoldDB" id="H2AWM3"/>
<accession>H2AWM3</accession>
<evidence type="ECO:0000313" key="3">
    <source>
        <dbReference type="Proteomes" id="UP000005220"/>
    </source>
</evidence>
<dbReference type="GO" id="GO:0005886">
    <property type="term" value="C:plasma membrane"/>
    <property type="evidence" value="ECO:0007669"/>
    <property type="project" value="EnsemblFungi"/>
</dbReference>
<dbReference type="OrthoDB" id="4035013at2759"/>
<dbReference type="Proteomes" id="UP000005220">
    <property type="component" value="Chromosome 6"/>
</dbReference>
<organism evidence="2 3">
    <name type="scientific">Kazachstania africana (strain ATCC 22294 / BCRC 22015 / CBS 2517 / CECT 1963 / NBRC 1671 / NRRL Y-8276)</name>
    <name type="common">Yeast</name>
    <name type="synonym">Kluyveromyces africanus</name>
    <dbReference type="NCBI Taxonomy" id="1071382"/>
    <lineage>
        <taxon>Eukaryota</taxon>
        <taxon>Fungi</taxon>
        <taxon>Dikarya</taxon>
        <taxon>Ascomycota</taxon>
        <taxon>Saccharomycotina</taxon>
        <taxon>Saccharomycetes</taxon>
        <taxon>Saccharomycetales</taxon>
        <taxon>Saccharomycetaceae</taxon>
        <taxon>Kazachstania</taxon>
    </lineage>
</organism>
<dbReference type="RefSeq" id="XP_003957908.1">
    <property type="nucleotide sequence ID" value="XM_003957859.1"/>
</dbReference>
<sequence>MQRSSSEMDSLSNYSNSKFLIAPFDEETQIFDCHCQSCMRSEQLKKAFFKFFWIGVIIPIFWIINLGLYFYIQWYLRHDVYHPKLNDEEFPTLFQSELKNKRSLVRLKDESMEDINSINASDELTIVADPVDSRTVHDNDVAKLKTLRFNFLKEAANQVINSHDKMRKYYRTWTLRSILGLTIDIVIIIFVVLLCTKSSQKNKNRNYII</sequence>
<proteinExistence type="predicted"/>